<evidence type="ECO:0000256" key="1">
    <source>
        <dbReference type="ARBA" id="ARBA00023015"/>
    </source>
</evidence>
<evidence type="ECO:0000313" key="5">
    <source>
        <dbReference type="EMBL" id="PHP69135.1"/>
    </source>
</evidence>
<comment type="caution">
    <text evidence="5">The sequence shown here is derived from an EMBL/GenBank/DDBJ whole genome shotgun (WGS) entry which is preliminary data.</text>
</comment>
<dbReference type="SMART" id="SM00347">
    <property type="entry name" value="HTH_MARR"/>
    <property type="match status" value="1"/>
</dbReference>
<evidence type="ECO:0000259" key="4">
    <source>
        <dbReference type="PROSITE" id="PS50995"/>
    </source>
</evidence>
<keyword evidence="6" id="KW-1185">Reference proteome</keyword>
<evidence type="ECO:0000256" key="2">
    <source>
        <dbReference type="ARBA" id="ARBA00023125"/>
    </source>
</evidence>
<dbReference type="PRINTS" id="PR00598">
    <property type="entry name" value="HTHMARR"/>
</dbReference>
<protein>
    <submittedName>
        <fullName evidence="5">MarR family transcriptional regulator</fullName>
    </submittedName>
</protein>
<dbReference type="PANTHER" id="PTHR33164:SF64">
    <property type="entry name" value="TRANSCRIPTIONAL REGULATOR SLYA"/>
    <property type="match status" value="1"/>
</dbReference>
<dbReference type="OrthoDB" id="582199at2"/>
<name>A0A2G1QUH5_9HYPH</name>
<proteinExistence type="predicted"/>
<dbReference type="PANTHER" id="PTHR33164">
    <property type="entry name" value="TRANSCRIPTIONAL REGULATOR, MARR FAMILY"/>
    <property type="match status" value="1"/>
</dbReference>
<evidence type="ECO:0000313" key="6">
    <source>
        <dbReference type="Proteomes" id="UP000221168"/>
    </source>
</evidence>
<dbReference type="GO" id="GO:0006950">
    <property type="term" value="P:response to stress"/>
    <property type="evidence" value="ECO:0007669"/>
    <property type="project" value="TreeGrafter"/>
</dbReference>
<accession>A0A2G1QUH5</accession>
<dbReference type="Proteomes" id="UP000221168">
    <property type="component" value="Unassembled WGS sequence"/>
</dbReference>
<keyword evidence="3" id="KW-0804">Transcription</keyword>
<dbReference type="InterPro" id="IPR039422">
    <property type="entry name" value="MarR/SlyA-like"/>
</dbReference>
<gene>
    <name evidence="5" type="ORF">CSC94_00830</name>
</gene>
<dbReference type="Gene3D" id="1.10.10.10">
    <property type="entry name" value="Winged helix-like DNA-binding domain superfamily/Winged helix DNA-binding domain"/>
    <property type="match status" value="1"/>
</dbReference>
<dbReference type="InterPro" id="IPR036388">
    <property type="entry name" value="WH-like_DNA-bd_sf"/>
</dbReference>
<dbReference type="InterPro" id="IPR036390">
    <property type="entry name" value="WH_DNA-bd_sf"/>
</dbReference>
<dbReference type="GO" id="GO:0003700">
    <property type="term" value="F:DNA-binding transcription factor activity"/>
    <property type="evidence" value="ECO:0007669"/>
    <property type="project" value="InterPro"/>
</dbReference>
<dbReference type="InterPro" id="IPR000835">
    <property type="entry name" value="HTH_MarR-typ"/>
</dbReference>
<dbReference type="SUPFAM" id="SSF46785">
    <property type="entry name" value="Winged helix' DNA-binding domain"/>
    <property type="match status" value="1"/>
</dbReference>
<dbReference type="EMBL" id="PDVP01000001">
    <property type="protein sequence ID" value="PHP69135.1"/>
    <property type="molecule type" value="Genomic_DNA"/>
</dbReference>
<dbReference type="RefSeq" id="WP_099303905.1">
    <property type="nucleotide sequence ID" value="NZ_PDVP01000001.1"/>
</dbReference>
<dbReference type="GO" id="GO:0003677">
    <property type="term" value="F:DNA binding"/>
    <property type="evidence" value="ECO:0007669"/>
    <property type="project" value="UniProtKB-KW"/>
</dbReference>
<feature type="domain" description="HTH marR-type" evidence="4">
    <location>
        <begin position="6"/>
        <end position="140"/>
    </location>
</feature>
<dbReference type="PROSITE" id="PS50995">
    <property type="entry name" value="HTH_MARR_2"/>
    <property type="match status" value="1"/>
</dbReference>
<evidence type="ECO:0000256" key="3">
    <source>
        <dbReference type="ARBA" id="ARBA00023163"/>
    </source>
</evidence>
<dbReference type="Pfam" id="PF01047">
    <property type="entry name" value="MarR"/>
    <property type="match status" value="1"/>
</dbReference>
<keyword evidence="2" id="KW-0238">DNA-binding</keyword>
<dbReference type="AlphaFoldDB" id="A0A2G1QUH5"/>
<sequence length="153" mass="16256">MPGIDPDALGFLVNDISRLIRASMDRTHSQSGIGVTPGEARVLAFAARIGPVRQNRLAEQIGIEAMTLSGHLDGLESKGLIERSADPCDRRAKIVTLLPAADAVLDAIGATGRAIRAQASAGFDDKEWEWLKDALKRVRSNLGDRAAEASDAA</sequence>
<keyword evidence="1" id="KW-0805">Transcription regulation</keyword>
<organism evidence="5 6">
    <name type="scientific">Zhengella mangrovi</name>
    <dbReference type="NCBI Taxonomy" id="1982044"/>
    <lineage>
        <taxon>Bacteria</taxon>
        <taxon>Pseudomonadati</taxon>
        <taxon>Pseudomonadota</taxon>
        <taxon>Alphaproteobacteria</taxon>
        <taxon>Hyphomicrobiales</taxon>
        <taxon>Notoacmeibacteraceae</taxon>
        <taxon>Zhengella</taxon>
    </lineage>
</organism>
<reference evidence="5 6" key="1">
    <citation type="submission" date="2017-10" db="EMBL/GenBank/DDBJ databases">
        <title>Sedimentibacterium mangrovi gen. nov., sp. nov., a novel member of family Phyllobacteriacea isolated from mangrove sediment.</title>
        <authorList>
            <person name="Liao H."/>
            <person name="Tian Y."/>
        </authorList>
    </citation>
    <scope>NUCLEOTIDE SEQUENCE [LARGE SCALE GENOMIC DNA]</scope>
    <source>
        <strain evidence="5 6">X9-2-2</strain>
    </source>
</reference>